<dbReference type="Pfam" id="PF00425">
    <property type="entry name" value="Chorismate_bind"/>
    <property type="match status" value="1"/>
</dbReference>
<dbReference type="InterPro" id="IPR019999">
    <property type="entry name" value="Anth_synth_I-like"/>
</dbReference>
<reference evidence="7 8" key="1">
    <citation type="journal article" date="2018" name="Biodegradation">
        <title>1,4-Dioxane degradation characteristics of Rhodococcus aetherivorans JCM 14343.</title>
        <authorList>
            <person name="Inoue D."/>
            <person name="Tsunoda T."/>
            <person name="Yamamoto N."/>
            <person name="Ike M."/>
            <person name="Sei K."/>
        </authorList>
    </citation>
    <scope>NUCLEOTIDE SEQUENCE [LARGE SCALE GENOMIC DNA]</scope>
    <source>
        <strain evidence="7 8">JCM 14343</strain>
    </source>
</reference>
<organism evidence="7 8">
    <name type="scientific">Rhodococcus aetherivorans</name>
    <dbReference type="NCBI Taxonomy" id="191292"/>
    <lineage>
        <taxon>Bacteria</taxon>
        <taxon>Bacillati</taxon>
        <taxon>Actinomycetota</taxon>
        <taxon>Actinomycetes</taxon>
        <taxon>Mycobacteriales</taxon>
        <taxon>Nocardiaceae</taxon>
        <taxon>Rhodococcus</taxon>
    </lineage>
</organism>
<keyword evidence="4 7" id="KW-0413">Isomerase</keyword>
<dbReference type="EMBL" id="BLAH01000086">
    <property type="protein sequence ID" value="GES37865.1"/>
    <property type="molecule type" value="Genomic_DNA"/>
</dbReference>
<dbReference type="PANTHER" id="PTHR42839">
    <property type="entry name" value="ISOCHORISMATE SYNTHASE ENTC"/>
    <property type="match status" value="1"/>
</dbReference>
<dbReference type="SUPFAM" id="SSF56322">
    <property type="entry name" value="ADC synthase"/>
    <property type="match status" value="1"/>
</dbReference>
<accession>A0ABQ0YN85</accession>
<feature type="domain" description="Chorismate-utilising enzyme C-terminal" evidence="6">
    <location>
        <begin position="122"/>
        <end position="385"/>
    </location>
</feature>
<dbReference type="Gene3D" id="3.60.120.10">
    <property type="entry name" value="Anthranilate synthase"/>
    <property type="match status" value="1"/>
</dbReference>
<evidence type="ECO:0000256" key="1">
    <source>
        <dbReference type="ARBA" id="ARBA00000799"/>
    </source>
</evidence>
<evidence type="ECO:0000256" key="3">
    <source>
        <dbReference type="ARBA" id="ARBA00012824"/>
    </source>
</evidence>
<comment type="similarity">
    <text evidence="2">Belongs to the isochorismate synthase family.</text>
</comment>
<dbReference type="InterPro" id="IPR005801">
    <property type="entry name" value="ADC_synthase"/>
</dbReference>
<comment type="caution">
    <text evidence="7">The sequence shown here is derived from an EMBL/GenBank/DDBJ whole genome shotgun (WGS) entry which is preliminary data.</text>
</comment>
<dbReference type="InterPro" id="IPR015890">
    <property type="entry name" value="Chorismate_C"/>
</dbReference>
<dbReference type="PRINTS" id="PR00095">
    <property type="entry name" value="ANTSNTHASEI"/>
</dbReference>
<dbReference type="EC" id="5.4.4.2" evidence="3"/>
<keyword evidence="8" id="KW-1185">Reference proteome</keyword>
<evidence type="ECO:0000256" key="5">
    <source>
        <dbReference type="ARBA" id="ARBA00041564"/>
    </source>
</evidence>
<dbReference type="NCBIfam" id="TIGR00543">
    <property type="entry name" value="isochor_syn"/>
    <property type="match status" value="1"/>
</dbReference>
<dbReference type="PANTHER" id="PTHR42839:SF2">
    <property type="entry name" value="ISOCHORISMATE SYNTHASE ENTC"/>
    <property type="match status" value="1"/>
</dbReference>
<dbReference type="Proteomes" id="UP000325466">
    <property type="component" value="Unassembled WGS sequence"/>
</dbReference>
<proteinExistence type="inferred from homology"/>
<dbReference type="GO" id="GO:0008909">
    <property type="term" value="F:isochorismate synthase activity"/>
    <property type="evidence" value="ECO:0007669"/>
    <property type="project" value="UniProtKB-EC"/>
</dbReference>
<dbReference type="InterPro" id="IPR004561">
    <property type="entry name" value="IsoChor_synthase"/>
</dbReference>
<evidence type="ECO:0000256" key="2">
    <source>
        <dbReference type="ARBA" id="ARBA00005297"/>
    </source>
</evidence>
<evidence type="ECO:0000256" key="4">
    <source>
        <dbReference type="ARBA" id="ARBA00023235"/>
    </source>
</evidence>
<evidence type="ECO:0000259" key="6">
    <source>
        <dbReference type="Pfam" id="PF00425"/>
    </source>
</evidence>
<dbReference type="RefSeq" id="WP_255326723.1">
    <property type="nucleotide sequence ID" value="NZ_BLAH01000086.1"/>
</dbReference>
<gene>
    <name evidence="7" type="ORF">RAJCM14343_3124</name>
</gene>
<name>A0ABQ0YN85_9NOCA</name>
<evidence type="ECO:0000313" key="7">
    <source>
        <dbReference type="EMBL" id="GES37865.1"/>
    </source>
</evidence>
<sequence>MQAPAVAAPGTAAPRQIGTAAPRQIGTAAPRQIGSAAPFVLSRPHGTVVAEGVDARFASAGEAAAALRAGSVAAVVGALPFAPDHHAALTAPVALRHQPDPVGDVTVALPPVRIAATLPTEDEHLDRVATALRQLRDPADDLAKVVLARALLLRADAPVDPASLLARLAGNDPSGNGFVVDLTAAGGPWTGRHLVGASPEVLVRRRGDLVTCHPLAGSAPRHPDPEVDRRTGRRLVASEKNLAEHAHVVDALRASLEPLCTDLDIPGSPTLTSTRQLWHLGTPISGRLRDRSVTALDLALAVHPTPAICGTPTAPARALIQELEGDRGFYAGAVGWADRDGDGEWMVTIRCAVLDADGTTLTTHAGGGIVAGSDPLDELAETTTKFGTVLEALGVRR</sequence>
<protein>
    <recommendedName>
        <fullName evidence="3">isochorismate synthase</fullName>
        <ecNumber evidence="3">5.4.4.2</ecNumber>
    </recommendedName>
    <alternativeName>
        <fullName evidence="5">Isochorismate mutase</fullName>
    </alternativeName>
</protein>
<evidence type="ECO:0000313" key="8">
    <source>
        <dbReference type="Proteomes" id="UP000325466"/>
    </source>
</evidence>
<comment type="catalytic activity">
    <reaction evidence="1">
        <text>chorismate = isochorismate</text>
        <dbReference type="Rhea" id="RHEA:18985"/>
        <dbReference type="ChEBI" id="CHEBI:29748"/>
        <dbReference type="ChEBI" id="CHEBI:29780"/>
        <dbReference type="EC" id="5.4.4.2"/>
    </reaction>
</comment>